<dbReference type="OrthoDB" id="9773582at2"/>
<keyword evidence="3 7" id="KW-0812">Transmembrane</keyword>
<evidence type="ECO:0000313" key="9">
    <source>
        <dbReference type="EMBL" id="OBY61749.1"/>
    </source>
</evidence>
<keyword evidence="5 7" id="KW-1133">Transmembrane helix</keyword>
<feature type="transmembrane region" description="Helical" evidence="7">
    <location>
        <begin position="154"/>
        <end position="173"/>
    </location>
</feature>
<dbReference type="SUPFAM" id="SSF48317">
    <property type="entry name" value="Acid phosphatase/Vanadium-dependent haloperoxidase"/>
    <property type="match status" value="1"/>
</dbReference>
<dbReference type="AlphaFoldDB" id="A0A1B8TQ35"/>
<comment type="subcellular location">
    <subcellularLocation>
        <location evidence="1">Cell membrane</location>
        <topology evidence="1">Multi-pass membrane protein</topology>
    </subcellularLocation>
</comment>
<organism evidence="9 10">
    <name type="scientific">Polaribacter reichenbachii</name>
    <dbReference type="NCBI Taxonomy" id="996801"/>
    <lineage>
        <taxon>Bacteria</taxon>
        <taxon>Pseudomonadati</taxon>
        <taxon>Bacteroidota</taxon>
        <taxon>Flavobacteriia</taxon>
        <taxon>Flavobacteriales</taxon>
        <taxon>Flavobacteriaceae</taxon>
    </lineage>
</organism>
<evidence type="ECO:0000313" key="10">
    <source>
        <dbReference type="Proteomes" id="UP000092612"/>
    </source>
</evidence>
<feature type="transmembrane region" description="Helical" evidence="7">
    <location>
        <begin position="180"/>
        <end position="198"/>
    </location>
</feature>
<reference evidence="10" key="1">
    <citation type="submission" date="2016-02" db="EMBL/GenBank/DDBJ databases">
        <title>Paenibacillus sp. LPB0068, isolated from Crassostrea gigas.</title>
        <authorList>
            <person name="Shin S.-K."/>
            <person name="Yi H."/>
        </authorList>
    </citation>
    <scope>NUCLEOTIDE SEQUENCE [LARGE SCALE GENOMIC DNA]</scope>
    <source>
        <strain evidence="10">KCTC 23969</strain>
    </source>
</reference>
<keyword evidence="6 7" id="KW-0472">Membrane</keyword>
<keyword evidence="10" id="KW-1185">Reference proteome</keyword>
<evidence type="ECO:0000256" key="3">
    <source>
        <dbReference type="ARBA" id="ARBA00022692"/>
    </source>
</evidence>
<name>A0A1B8TQ35_9FLAO</name>
<sequence length="229" mass="25932">MQPTVTITQKSTNRFFTSLFKVHNRLVDNLSVVKREILFIYTLFFATSILIISIFNKYALHLKINKLHSSFFDVFFKYATFLGDGAIFGVLAIVFLFVKRKMFYVFVVSGILTLLITHLFKKILFKGILRPAAALSDNTLHLVDGVKMAMLNSFPSGHTTTAFAIFTILCLYFAKCKSQYLWISLAIIAGLSRVYLSQHFLIDIFFGSFIGIIIGIVSMSIFCKANKVS</sequence>
<feature type="transmembrane region" description="Helical" evidence="7">
    <location>
        <begin position="103"/>
        <end position="120"/>
    </location>
</feature>
<dbReference type="RefSeq" id="WP_068365068.1">
    <property type="nucleotide sequence ID" value="NZ_CP019337.1"/>
</dbReference>
<dbReference type="Pfam" id="PF01569">
    <property type="entry name" value="PAP2"/>
    <property type="match status" value="1"/>
</dbReference>
<evidence type="ECO:0000256" key="4">
    <source>
        <dbReference type="ARBA" id="ARBA00022801"/>
    </source>
</evidence>
<comment type="caution">
    <text evidence="9">The sequence shown here is derived from an EMBL/GenBank/DDBJ whole genome shotgun (WGS) entry which is preliminary data.</text>
</comment>
<protein>
    <recommendedName>
        <fullName evidence="8">Phosphatidic acid phosphatase type 2/haloperoxidase domain-containing protein</fullName>
    </recommendedName>
</protein>
<feature type="transmembrane region" description="Helical" evidence="7">
    <location>
        <begin position="204"/>
        <end position="223"/>
    </location>
</feature>
<dbReference type="STRING" id="996801.BW723_10750"/>
<evidence type="ECO:0000256" key="2">
    <source>
        <dbReference type="ARBA" id="ARBA00022475"/>
    </source>
</evidence>
<dbReference type="InterPro" id="IPR000326">
    <property type="entry name" value="PAP2/HPO"/>
</dbReference>
<dbReference type="PANTHER" id="PTHR14969">
    <property type="entry name" value="SPHINGOSINE-1-PHOSPHATE PHOSPHOHYDROLASE"/>
    <property type="match status" value="1"/>
</dbReference>
<dbReference type="GO" id="GO:0005886">
    <property type="term" value="C:plasma membrane"/>
    <property type="evidence" value="ECO:0007669"/>
    <property type="project" value="UniProtKB-SubCell"/>
</dbReference>
<evidence type="ECO:0000256" key="5">
    <source>
        <dbReference type="ARBA" id="ARBA00022989"/>
    </source>
</evidence>
<dbReference type="GO" id="GO:0016787">
    <property type="term" value="F:hydrolase activity"/>
    <property type="evidence" value="ECO:0007669"/>
    <property type="project" value="UniProtKB-KW"/>
</dbReference>
<dbReference type="Gene3D" id="1.20.144.10">
    <property type="entry name" value="Phosphatidic acid phosphatase type 2/haloperoxidase"/>
    <property type="match status" value="1"/>
</dbReference>
<evidence type="ECO:0000259" key="8">
    <source>
        <dbReference type="SMART" id="SM00014"/>
    </source>
</evidence>
<evidence type="ECO:0000256" key="6">
    <source>
        <dbReference type="ARBA" id="ARBA00023136"/>
    </source>
</evidence>
<dbReference type="PANTHER" id="PTHR14969:SF62">
    <property type="entry name" value="DECAPRENYLPHOSPHORYL-5-PHOSPHORIBOSE PHOSPHATASE RV3807C-RELATED"/>
    <property type="match status" value="1"/>
</dbReference>
<gene>
    <name evidence="9" type="ORF">LPB301_17005</name>
</gene>
<evidence type="ECO:0000256" key="7">
    <source>
        <dbReference type="SAM" id="Phobius"/>
    </source>
</evidence>
<feature type="transmembrane region" description="Helical" evidence="7">
    <location>
        <begin position="75"/>
        <end position="98"/>
    </location>
</feature>
<feature type="domain" description="Phosphatidic acid phosphatase type 2/haloperoxidase" evidence="8">
    <location>
        <begin position="98"/>
        <end position="219"/>
    </location>
</feature>
<accession>A0A1B8TQ35</accession>
<dbReference type="EMBL" id="LSFL01000042">
    <property type="protein sequence ID" value="OBY61749.1"/>
    <property type="molecule type" value="Genomic_DNA"/>
</dbReference>
<dbReference type="InterPro" id="IPR036938">
    <property type="entry name" value="PAP2/HPO_sf"/>
</dbReference>
<dbReference type="CDD" id="cd01610">
    <property type="entry name" value="PAP2_like"/>
    <property type="match status" value="1"/>
</dbReference>
<feature type="transmembrane region" description="Helical" evidence="7">
    <location>
        <begin position="38"/>
        <end position="55"/>
    </location>
</feature>
<dbReference type="Proteomes" id="UP000092612">
    <property type="component" value="Unassembled WGS sequence"/>
</dbReference>
<keyword evidence="4" id="KW-0378">Hydrolase</keyword>
<evidence type="ECO:0000256" key="1">
    <source>
        <dbReference type="ARBA" id="ARBA00004651"/>
    </source>
</evidence>
<dbReference type="KEGG" id="prn:BW723_10750"/>
<proteinExistence type="predicted"/>
<dbReference type="SMART" id="SM00014">
    <property type="entry name" value="acidPPc"/>
    <property type="match status" value="1"/>
</dbReference>
<keyword evidence="2" id="KW-1003">Cell membrane</keyword>